<feature type="transmembrane region" description="Helical" evidence="10">
    <location>
        <begin position="624"/>
        <end position="641"/>
    </location>
</feature>
<feature type="transmembrane region" description="Helical" evidence="10">
    <location>
        <begin position="177"/>
        <end position="197"/>
    </location>
</feature>
<evidence type="ECO:0000256" key="1">
    <source>
        <dbReference type="ARBA" id="ARBA00004429"/>
    </source>
</evidence>
<dbReference type="InterPro" id="IPR003567">
    <property type="entry name" value="Cyt_c_biogenesis"/>
</dbReference>
<evidence type="ECO:0000256" key="2">
    <source>
        <dbReference type="ARBA" id="ARBA00009186"/>
    </source>
</evidence>
<feature type="domain" description="Cytochrome c assembly protein" evidence="11">
    <location>
        <begin position="89"/>
        <end position="295"/>
    </location>
</feature>
<evidence type="ECO:0000256" key="7">
    <source>
        <dbReference type="ARBA" id="ARBA00022989"/>
    </source>
</evidence>
<evidence type="ECO:0000256" key="4">
    <source>
        <dbReference type="ARBA" id="ARBA00022519"/>
    </source>
</evidence>
<protein>
    <submittedName>
        <fullName evidence="13">C-type cytochrome biogenesis protein CcmF</fullName>
    </submittedName>
</protein>
<comment type="subcellular location">
    <subcellularLocation>
        <location evidence="1">Cell inner membrane</location>
        <topology evidence="1">Multi-pass membrane protein</topology>
    </subcellularLocation>
</comment>
<dbReference type="Pfam" id="PF16327">
    <property type="entry name" value="CcmF_C"/>
    <property type="match status" value="1"/>
</dbReference>
<dbReference type="InterPro" id="IPR002541">
    <property type="entry name" value="Cyt_c_assembly"/>
</dbReference>
<feature type="transmembrane region" description="Helical" evidence="10">
    <location>
        <begin position="312"/>
        <end position="331"/>
    </location>
</feature>
<dbReference type="NCBIfam" id="NF007691">
    <property type="entry name" value="PRK10369.1"/>
    <property type="match status" value="1"/>
</dbReference>
<feature type="domain" description="Cytochrome c-type biogenesis protein CcmF C-terminal" evidence="12">
    <location>
        <begin position="315"/>
        <end position="643"/>
    </location>
</feature>
<sequence length="663" mass="72162">MIPELGHFALILAFCVALVQGVLPLVGAHQGRTPWVLVARPAAMAQALLVAFAFGCLTWAFVQSDFSVVYVAQHSNTLLPTLYKFSAVWGGHEGSLLLWALMLSLWTFAVAALSRQLPEPMVARVLGVLGLVAAGFLLFILVTSNPFERLLPAAQEGRDLNPLLQDPGLVFHPPMLYMGYVGFSVAYAFAVAALLSGQLDAAWARWSRPWTTSAWIFLTLGIALGSWWAYYELGWGGWWFWDPVENASFMPWLVGTALIHSLAVTEKRGSFKNWTVMLAIGAFSLSLLGTFLVRSGVLTSVHAFATDPTRGIFILAFLVVVIGSSLVLFAWRAPKVGLGGRFSLVSRESFLLTNNVLLVVGCGTVFLGTLYPLLIDALNAGKISVGPPYFNTVFAPLMVPVLFLMGVAPFARWKEASLAEIARLLRWAFAAAVLVGVAVPFIYGTWHTAVAVGILVAAWITLTAVLNFLQRVRATRGDLSFAAAVFKQPRSFWGMHLAHIGVAVFVVGVTLVKNYEVEKDVKMEPGDSVHLVGYEFRFIGVHQVEGPNYLALRGEVELLKDGKLDKVLHPEKRNYASSAMPMTEAAIDAGLTRDVYVSLGEPINKSQPEGAWAVRVYYKPFVDWIWGGCLLMSLGGLIAIADRRYRVKARAATPTAAASSSAA</sequence>
<dbReference type="OrthoDB" id="9761451at2"/>
<evidence type="ECO:0000259" key="12">
    <source>
        <dbReference type="Pfam" id="PF16327"/>
    </source>
</evidence>
<evidence type="ECO:0000256" key="5">
    <source>
        <dbReference type="ARBA" id="ARBA00022692"/>
    </source>
</evidence>
<dbReference type="EMBL" id="CP003153">
    <property type="protein sequence ID" value="AEV25574.1"/>
    <property type="molecule type" value="Genomic_DNA"/>
</dbReference>
<feature type="transmembrane region" description="Helical" evidence="10">
    <location>
        <begin position="96"/>
        <end position="114"/>
    </location>
</feature>
<dbReference type="PANTHER" id="PTHR43653:SF1">
    <property type="entry name" value="CYTOCHROME C-TYPE BIOGENESIS PROTEIN CCMF"/>
    <property type="match status" value="1"/>
</dbReference>
<feature type="transmembrane region" description="Helical" evidence="10">
    <location>
        <begin position="449"/>
        <end position="469"/>
    </location>
</feature>
<dbReference type="GO" id="GO:0015232">
    <property type="term" value="F:heme transmembrane transporter activity"/>
    <property type="evidence" value="ECO:0007669"/>
    <property type="project" value="InterPro"/>
</dbReference>
<organism evidence="13 14">
    <name type="scientific">Azospira oryzae (strain ATCC BAA-33 / DSM 13638 / PS)</name>
    <name type="common">Dechlorosoma suillum</name>
    <dbReference type="NCBI Taxonomy" id="640081"/>
    <lineage>
        <taxon>Bacteria</taxon>
        <taxon>Pseudomonadati</taxon>
        <taxon>Pseudomonadota</taxon>
        <taxon>Betaproteobacteria</taxon>
        <taxon>Rhodocyclales</taxon>
        <taxon>Rhodocyclaceae</taxon>
        <taxon>Azospira</taxon>
    </lineage>
</organism>
<keyword evidence="4" id="KW-0997">Cell inner membrane</keyword>
<feature type="transmembrane region" description="Helical" evidence="10">
    <location>
        <begin position="352"/>
        <end position="373"/>
    </location>
</feature>
<evidence type="ECO:0000256" key="9">
    <source>
        <dbReference type="ARBA" id="ARBA00037230"/>
    </source>
</evidence>
<dbReference type="GO" id="GO:0017004">
    <property type="term" value="P:cytochrome complex assembly"/>
    <property type="evidence" value="ECO:0007669"/>
    <property type="project" value="UniProtKB-KW"/>
</dbReference>
<feature type="transmembrane region" description="Helical" evidence="10">
    <location>
        <begin position="209"/>
        <end position="229"/>
    </location>
</feature>
<feature type="transmembrane region" description="Helical" evidence="10">
    <location>
        <begin position="393"/>
        <end position="412"/>
    </location>
</feature>
<dbReference type="PANTHER" id="PTHR43653">
    <property type="entry name" value="CYTOCHROME C ASSEMBLY PROTEIN-RELATED"/>
    <property type="match status" value="1"/>
</dbReference>
<accession>G8QKW9</accession>
<gene>
    <name evidence="13" type="ordered locus">Dsui_1172</name>
</gene>
<dbReference type="GO" id="GO:0020037">
    <property type="term" value="F:heme binding"/>
    <property type="evidence" value="ECO:0007669"/>
    <property type="project" value="InterPro"/>
</dbReference>
<evidence type="ECO:0000256" key="10">
    <source>
        <dbReference type="SAM" id="Phobius"/>
    </source>
</evidence>
<feature type="transmembrane region" description="Helical" evidence="10">
    <location>
        <begin position="121"/>
        <end position="142"/>
    </location>
</feature>
<dbReference type="InterPro" id="IPR032523">
    <property type="entry name" value="CcmF_C"/>
</dbReference>
<dbReference type="GO" id="GO:0005886">
    <property type="term" value="C:plasma membrane"/>
    <property type="evidence" value="ECO:0007669"/>
    <property type="project" value="UniProtKB-SubCell"/>
</dbReference>
<dbReference type="eggNOG" id="COG1138">
    <property type="taxonomic scope" value="Bacteria"/>
</dbReference>
<evidence type="ECO:0000256" key="3">
    <source>
        <dbReference type="ARBA" id="ARBA00022475"/>
    </source>
</evidence>
<dbReference type="KEGG" id="dsu:Dsui_1172"/>
<evidence type="ECO:0000256" key="6">
    <source>
        <dbReference type="ARBA" id="ARBA00022748"/>
    </source>
</evidence>
<feature type="transmembrane region" description="Helical" evidence="10">
    <location>
        <begin position="490"/>
        <end position="512"/>
    </location>
</feature>
<dbReference type="PRINTS" id="PR01411">
    <property type="entry name" value="CCMFBIOGNSIS"/>
</dbReference>
<name>G8QKW9_AZOOP</name>
<evidence type="ECO:0000313" key="14">
    <source>
        <dbReference type="Proteomes" id="UP000005633"/>
    </source>
</evidence>
<dbReference type="Pfam" id="PF01578">
    <property type="entry name" value="Cytochrom_C_asm"/>
    <property type="match status" value="1"/>
</dbReference>
<dbReference type="AlphaFoldDB" id="G8QKW9"/>
<dbReference type="PRINTS" id="PR01410">
    <property type="entry name" value="CCBIOGENESIS"/>
</dbReference>
<feature type="transmembrane region" description="Helical" evidence="10">
    <location>
        <begin position="6"/>
        <end position="26"/>
    </location>
</feature>
<keyword evidence="7 10" id="KW-1133">Transmembrane helix</keyword>
<feature type="transmembrane region" description="Helical" evidence="10">
    <location>
        <begin position="38"/>
        <end position="62"/>
    </location>
</feature>
<dbReference type="STRING" id="640081.Dsui_1172"/>
<comment type="function">
    <text evidence="9">Required for the biogenesis of c-type cytochromes. Possible subunit of a heme lyase.</text>
</comment>
<dbReference type="InterPro" id="IPR003568">
    <property type="entry name" value="Cyt_c_biogenesis_CcmF"/>
</dbReference>
<comment type="similarity">
    <text evidence="2">Belongs to the CcmF/CycK/Ccl1/NrfE/CcsA family.</text>
</comment>
<feature type="transmembrane region" description="Helical" evidence="10">
    <location>
        <begin position="274"/>
        <end position="292"/>
    </location>
</feature>
<dbReference type="RefSeq" id="WP_014236275.1">
    <property type="nucleotide sequence ID" value="NC_016616.1"/>
</dbReference>
<dbReference type="NCBIfam" id="TIGR00353">
    <property type="entry name" value="nrfE"/>
    <property type="match status" value="1"/>
</dbReference>
<keyword evidence="3" id="KW-1003">Cell membrane</keyword>
<feature type="transmembrane region" description="Helical" evidence="10">
    <location>
        <begin position="424"/>
        <end position="443"/>
    </location>
</feature>
<dbReference type="Proteomes" id="UP000005633">
    <property type="component" value="Chromosome"/>
</dbReference>
<evidence type="ECO:0000259" key="11">
    <source>
        <dbReference type="Pfam" id="PF01578"/>
    </source>
</evidence>
<keyword evidence="6" id="KW-0201">Cytochrome c-type biogenesis</keyword>
<keyword evidence="5 10" id="KW-0812">Transmembrane</keyword>
<reference evidence="13 14" key="1">
    <citation type="journal article" date="2012" name="J. Bacteriol.">
        <title>Complete genome sequence of the anaerobic perchlorate-reducing bacterium Azospira suillum strain PS.</title>
        <authorList>
            <person name="Byrne-Bailey K.G."/>
            <person name="Coates J.D."/>
        </authorList>
    </citation>
    <scope>NUCLEOTIDE SEQUENCE [LARGE SCALE GENOMIC DNA]</scope>
    <source>
        <strain evidence="14">ATCC BAA-33 / DSM 13638 / PS</strain>
    </source>
</reference>
<feature type="transmembrane region" description="Helical" evidence="10">
    <location>
        <begin position="249"/>
        <end position="265"/>
    </location>
</feature>
<keyword evidence="8 10" id="KW-0472">Membrane</keyword>
<evidence type="ECO:0000313" key="13">
    <source>
        <dbReference type="EMBL" id="AEV25574.1"/>
    </source>
</evidence>
<proteinExistence type="inferred from homology"/>
<dbReference type="HOGENOM" id="CLU_015041_3_0_4"/>
<evidence type="ECO:0000256" key="8">
    <source>
        <dbReference type="ARBA" id="ARBA00023136"/>
    </source>
</evidence>